<comment type="caution">
    <text evidence="1">The sequence shown here is derived from an EMBL/GenBank/DDBJ whole genome shotgun (WGS) entry which is preliminary data.</text>
</comment>
<accession>A0A8H4ESI4</accession>
<gene>
    <name evidence="1" type="ORF">F8M41_002023</name>
</gene>
<evidence type="ECO:0000313" key="1">
    <source>
        <dbReference type="EMBL" id="KAF0545736.1"/>
    </source>
</evidence>
<proteinExistence type="predicted"/>
<dbReference type="OrthoDB" id="10257471at2759"/>
<name>A0A8H4ESI4_GIGMA</name>
<dbReference type="AlphaFoldDB" id="A0A8H4ESI4"/>
<organism evidence="1 2">
    <name type="scientific">Gigaspora margarita</name>
    <dbReference type="NCBI Taxonomy" id="4874"/>
    <lineage>
        <taxon>Eukaryota</taxon>
        <taxon>Fungi</taxon>
        <taxon>Fungi incertae sedis</taxon>
        <taxon>Mucoromycota</taxon>
        <taxon>Glomeromycotina</taxon>
        <taxon>Glomeromycetes</taxon>
        <taxon>Diversisporales</taxon>
        <taxon>Gigasporaceae</taxon>
        <taxon>Gigaspora</taxon>
    </lineage>
</organism>
<evidence type="ECO:0008006" key="3">
    <source>
        <dbReference type="Google" id="ProtNLM"/>
    </source>
</evidence>
<reference evidence="1 2" key="1">
    <citation type="journal article" date="2019" name="Environ. Microbiol.">
        <title>At the nexus of three kingdoms: the genome of the mycorrhizal fungus Gigaspora margarita provides insights into plant, endobacterial and fungal interactions.</title>
        <authorList>
            <person name="Venice F."/>
            <person name="Ghignone S."/>
            <person name="Salvioli di Fossalunga A."/>
            <person name="Amselem J."/>
            <person name="Novero M."/>
            <person name="Xianan X."/>
            <person name="Sedzielewska Toro K."/>
            <person name="Morin E."/>
            <person name="Lipzen A."/>
            <person name="Grigoriev I.V."/>
            <person name="Henrissat B."/>
            <person name="Martin F.M."/>
            <person name="Bonfante P."/>
        </authorList>
    </citation>
    <scope>NUCLEOTIDE SEQUENCE [LARGE SCALE GENOMIC DNA]</scope>
    <source>
        <strain evidence="1 2">BEG34</strain>
    </source>
</reference>
<evidence type="ECO:0000313" key="2">
    <source>
        <dbReference type="Proteomes" id="UP000439903"/>
    </source>
</evidence>
<dbReference type="EMBL" id="WTPW01000118">
    <property type="protein sequence ID" value="KAF0545736.1"/>
    <property type="molecule type" value="Genomic_DNA"/>
</dbReference>
<dbReference type="Proteomes" id="UP000439903">
    <property type="component" value="Unassembled WGS sequence"/>
</dbReference>
<sequence length="179" mass="21286">MTTLSNESYYIIFDNFRLDFKNLFSFALVNRHWCRIIIPILWSEPYHKFRDLRLIRRLFLTLNVEEQTLLNSFIITLPYHQESPLFDYTSYIKYVSNDFYDGVNNWLSYTGCKVGHELKKAVNCSLIAMFLRTCKNLKHLSLDETICNRTIFQNLCVNTTITSIDLYMSSLELKDGKQY</sequence>
<keyword evidence="2" id="KW-1185">Reference proteome</keyword>
<protein>
    <recommendedName>
        <fullName evidence="3">F-box domain-containing protein</fullName>
    </recommendedName>
</protein>